<gene>
    <name evidence="1" type="ORF">VNO78_20011</name>
</gene>
<dbReference type="Gene3D" id="3.40.50.620">
    <property type="entry name" value="HUPs"/>
    <property type="match status" value="1"/>
</dbReference>
<reference evidence="1 2" key="1">
    <citation type="submission" date="2024-01" db="EMBL/GenBank/DDBJ databases">
        <title>The genomes of 5 underutilized Papilionoideae crops provide insights into root nodulation and disease resistanc.</title>
        <authorList>
            <person name="Jiang F."/>
        </authorList>
    </citation>
    <scope>NUCLEOTIDE SEQUENCE [LARGE SCALE GENOMIC DNA]</scope>
    <source>
        <strain evidence="1">DUOXIRENSHENG_FW03</strain>
        <tissue evidence="1">Leaves</tissue>
    </source>
</reference>
<organism evidence="1 2">
    <name type="scientific">Psophocarpus tetragonolobus</name>
    <name type="common">Winged bean</name>
    <name type="synonym">Dolichos tetragonolobus</name>
    <dbReference type="NCBI Taxonomy" id="3891"/>
    <lineage>
        <taxon>Eukaryota</taxon>
        <taxon>Viridiplantae</taxon>
        <taxon>Streptophyta</taxon>
        <taxon>Embryophyta</taxon>
        <taxon>Tracheophyta</taxon>
        <taxon>Spermatophyta</taxon>
        <taxon>Magnoliopsida</taxon>
        <taxon>eudicotyledons</taxon>
        <taxon>Gunneridae</taxon>
        <taxon>Pentapetalae</taxon>
        <taxon>rosids</taxon>
        <taxon>fabids</taxon>
        <taxon>Fabales</taxon>
        <taxon>Fabaceae</taxon>
        <taxon>Papilionoideae</taxon>
        <taxon>50 kb inversion clade</taxon>
        <taxon>NPAAA clade</taxon>
        <taxon>indigoferoid/millettioid clade</taxon>
        <taxon>Phaseoleae</taxon>
        <taxon>Psophocarpus</taxon>
    </lineage>
</organism>
<dbReference type="InterPro" id="IPR014729">
    <property type="entry name" value="Rossmann-like_a/b/a_fold"/>
</dbReference>
<evidence type="ECO:0000313" key="1">
    <source>
        <dbReference type="EMBL" id="KAK7391594.1"/>
    </source>
</evidence>
<keyword evidence="2" id="KW-1185">Reference proteome</keyword>
<evidence type="ECO:0000313" key="2">
    <source>
        <dbReference type="Proteomes" id="UP001386955"/>
    </source>
</evidence>
<protein>
    <submittedName>
        <fullName evidence="1">Uncharacterized protein</fullName>
    </submittedName>
</protein>
<comment type="caution">
    <text evidence="1">The sequence shown here is derived from an EMBL/GenBank/DDBJ whole genome shotgun (WGS) entry which is preliminary data.</text>
</comment>
<dbReference type="Pfam" id="PF03054">
    <property type="entry name" value="tRNA_Me_trans"/>
    <property type="match status" value="1"/>
</dbReference>
<sequence length="130" mass="14572">MAESQILITVLRHGTHMSYKFMVKDQTYFLSHLSQSQLKRFLSPLGCIPKGNRAIVVDEPEVTRDHFYGRAYLLAMPLGYPTKADMQTSGLVISASLGGPAYRTSVSSVMLSWQLMIQAEKTWDGIIRCS</sequence>
<proteinExistence type="predicted"/>
<name>A0AAN9S8N0_PSOTE</name>
<dbReference type="Proteomes" id="UP001386955">
    <property type="component" value="Unassembled WGS sequence"/>
</dbReference>
<dbReference type="EMBL" id="JAYMYS010000005">
    <property type="protein sequence ID" value="KAK7391594.1"/>
    <property type="molecule type" value="Genomic_DNA"/>
</dbReference>
<dbReference type="AlphaFoldDB" id="A0AAN9S8N0"/>
<accession>A0AAN9S8N0</accession>